<protein>
    <submittedName>
        <fullName evidence="1">Uncharacterized protein</fullName>
    </submittedName>
</protein>
<accession>A0ACB8R9Z2</accession>
<dbReference type="EMBL" id="MU276165">
    <property type="protein sequence ID" value="KAI0040818.1"/>
    <property type="molecule type" value="Genomic_DNA"/>
</dbReference>
<reference evidence="1" key="1">
    <citation type="submission" date="2021-02" db="EMBL/GenBank/DDBJ databases">
        <authorList>
            <consortium name="DOE Joint Genome Institute"/>
            <person name="Ahrendt S."/>
            <person name="Looney B.P."/>
            <person name="Miyauchi S."/>
            <person name="Morin E."/>
            <person name="Drula E."/>
            <person name="Courty P.E."/>
            <person name="Chicoki N."/>
            <person name="Fauchery L."/>
            <person name="Kohler A."/>
            <person name="Kuo A."/>
            <person name="Labutti K."/>
            <person name="Pangilinan J."/>
            <person name="Lipzen A."/>
            <person name="Riley R."/>
            <person name="Andreopoulos W."/>
            <person name="He G."/>
            <person name="Johnson J."/>
            <person name="Barry K.W."/>
            <person name="Grigoriev I.V."/>
            <person name="Nagy L."/>
            <person name="Hibbett D."/>
            <person name="Henrissat B."/>
            <person name="Matheny P.B."/>
            <person name="Labbe J."/>
            <person name="Martin F."/>
        </authorList>
    </citation>
    <scope>NUCLEOTIDE SEQUENCE</scope>
    <source>
        <strain evidence="1">FP105234-sp</strain>
    </source>
</reference>
<comment type="caution">
    <text evidence="1">The sequence shown here is derived from an EMBL/GenBank/DDBJ whole genome shotgun (WGS) entry which is preliminary data.</text>
</comment>
<evidence type="ECO:0000313" key="1">
    <source>
        <dbReference type="EMBL" id="KAI0040818.1"/>
    </source>
</evidence>
<keyword evidence="2" id="KW-1185">Reference proteome</keyword>
<reference evidence="1" key="2">
    <citation type="journal article" date="2022" name="New Phytol.">
        <title>Evolutionary transition to the ectomycorrhizal habit in the genomes of a hyperdiverse lineage of mushroom-forming fungi.</title>
        <authorList>
            <person name="Looney B."/>
            <person name="Miyauchi S."/>
            <person name="Morin E."/>
            <person name="Drula E."/>
            <person name="Courty P.E."/>
            <person name="Kohler A."/>
            <person name="Kuo A."/>
            <person name="LaButti K."/>
            <person name="Pangilinan J."/>
            <person name="Lipzen A."/>
            <person name="Riley R."/>
            <person name="Andreopoulos W."/>
            <person name="He G."/>
            <person name="Johnson J."/>
            <person name="Nolan M."/>
            <person name="Tritt A."/>
            <person name="Barry K.W."/>
            <person name="Grigoriev I.V."/>
            <person name="Nagy L.G."/>
            <person name="Hibbett D."/>
            <person name="Henrissat B."/>
            <person name="Matheny P.B."/>
            <person name="Labbe J."/>
            <person name="Martin F.M."/>
        </authorList>
    </citation>
    <scope>NUCLEOTIDE SEQUENCE</scope>
    <source>
        <strain evidence="1">FP105234-sp</strain>
    </source>
</reference>
<organism evidence="1 2">
    <name type="scientific">Auriscalpium vulgare</name>
    <dbReference type="NCBI Taxonomy" id="40419"/>
    <lineage>
        <taxon>Eukaryota</taxon>
        <taxon>Fungi</taxon>
        <taxon>Dikarya</taxon>
        <taxon>Basidiomycota</taxon>
        <taxon>Agaricomycotina</taxon>
        <taxon>Agaricomycetes</taxon>
        <taxon>Russulales</taxon>
        <taxon>Auriscalpiaceae</taxon>
        <taxon>Auriscalpium</taxon>
    </lineage>
</organism>
<proteinExistence type="predicted"/>
<dbReference type="Proteomes" id="UP000814033">
    <property type="component" value="Unassembled WGS sequence"/>
</dbReference>
<name>A0ACB8R9Z2_9AGAM</name>
<gene>
    <name evidence="1" type="ORF">FA95DRAFT_813011</name>
</gene>
<sequence length="181" mass="18831">MATDATSVAVSPTYCPAKPSTMHNALGSDFSGTMTCVEHVESKPPMATASQPPLSFDLPPATGHTRCTLGYNVTLAWLEDYGRANPPNVRLAPDTPDAAVIEHALKSLGDTVGLAQLSVEIAEPAPGETATARLETTGGEVAVLGVYGGIYGTDVRPSEDALEALSKIVGKKPRLWVTKAS</sequence>
<evidence type="ECO:0000313" key="2">
    <source>
        <dbReference type="Proteomes" id="UP000814033"/>
    </source>
</evidence>